<organism evidence="2 3">
    <name type="scientific">Triticum aestivum</name>
    <name type="common">Wheat</name>
    <dbReference type="NCBI Taxonomy" id="4565"/>
    <lineage>
        <taxon>Eukaryota</taxon>
        <taxon>Viridiplantae</taxon>
        <taxon>Streptophyta</taxon>
        <taxon>Embryophyta</taxon>
        <taxon>Tracheophyta</taxon>
        <taxon>Spermatophyta</taxon>
        <taxon>Magnoliopsida</taxon>
        <taxon>Liliopsida</taxon>
        <taxon>Poales</taxon>
        <taxon>Poaceae</taxon>
        <taxon>BOP clade</taxon>
        <taxon>Pooideae</taxon>
        <taxon>Triticodae</taxon>
        <taxon>Triticeae</taxon>
        <taxon>Triticinae</taxon>
        <taxon>Triticum</taxon>
    </lineage>
</organism>
<dbReference type="EMBL" id="LS480641">
    <property type="protein sequence ID" value="SPT18387.1"/>
    <property type="molecule type" value="Genomic_DNA"/>
</dbReference>
<feature type="compositionally biased region" description="Polar residues" evidence="1">
    <location>
        <begin position="1"/>
        <end position="11"/>
    </location>
</feature>
<name>A0A7H4LIE9_WHEAT</name>
<feature type="compositionally biased region" description="Basic residues" evidence="1">
    <location>
        <begin position="82"/>
        <end position="91"/>
    </location>
</feature>
<dbReference type="SUPFAM" id="SSF54001">
    <property type="entry name" value="Cysteine proteinases"/>
    <property type="match status" value="1"/>
</dbReference>
<dbReference type="InterPro" id="IPR038765">
    <property type="entry name" value="Papain-like_cys_pep_sf"/>
</dbReference>
<evidence type="ECO:0000313" key="3">
    <source>
        <dbReference type="Proteomes" id="UP000280104"/>
    </source>
</evidence>
<dbReference type="Proteomes" id="UP000280104">
    <property type="component" value="Chromosome II"/>
</dbReference>
<feature type="region of interest" description="Disordered" evidence="1">
    <location>
        <begin position="82"/>
        <end position="104"/>
    </location>
</feature>
<reference evidence="2 3" key="1">
    <citation type="submission" date="2018-05" db="EMBL/GenBank/DDBJ databases">
        <authorList>
            <person name="Thind KAUR A."/>
        </authorList>
    </citation>
    <scope>NUCLEOTIDE SEQUENCE [LARGE SCALE GENOMIC DNA]</scope>
</reference>
<feature type="compositionally biased region" description="Acidic residues" evidence="1">
    <location>
        <begin position="33"/>
        <end position="43"/>
    </location>
</feature>
<proteinExistence type="predicted"/>
<protein>
    <submittedName>
        <fullName evidence="2">Uncharacterized protein</fullName>
    </submittedName>
</protein>
<evidence type="ECO:0000313" key="2">
    <source>
        <dbReference type="EMBL" id="SPT18387.1"/>
    </source>
</evidence>
<gene>
    <name evidence="2" type="ORF">CAMPLR22A2D_LOCUS2999</name>
</gene>
<feature type="region of interest" description="Disordered" evidence="1">
    <location>
        <begin position="1"/>
        <end position="44"/>
    </location>
</feature>
<dbReference type="Gene3D" id="3.40.395.10">
    <property type="entry name" value="Adenoviral Proteinase, Chain A"/>
    <property type="match status" value="1"/>
</dbReference>
<accession>A0A7H4LIE9</accession>
<sequence length="400" mass="46007">MNINTPPTQLASGVGLGDSGRGKEEAPLVADDVAMDEDEDDDGTQQYVYTGAYSGFERHESVPELPSPEAERIMDDLPVVKKSRKRARKGKKADSMIQPPQQPRVQDRIEITGSDKLHIPGQPILPARALRARFGDLRSLHDDVLRIEKGLIASKDPGYPLYVVNVPRQLSYVDSFPADKFFLRFDYIFDMFHVKKLDFTFVRLYALHMNYIIGVEQIPHICVADPYFMHEDFLGVCAKHREYAREYIVSFMLTNKDKEAILVPYHPLGGRVVLIILYPRYSHALYLDSSKNIHKNDYTHIKDVLDSAMFYYEAHGGEVKEKKRRGGRLAFGHKTDFCCIQQPSNSLNDGFYVLHHMLEYRRDHQNLRMSPKSGDAHILQWAKNVGDIEDHRLRAEFYHI</sequence>
<evidence type="ECO:0000256" key="1">
    <source>
        <dbReference type="SAM" id="MobiDB-lite"/>
    </source>
</evidence>
<dbReference type="AlphaFoldDB" id="A0A7H4LIE9"/>